<dbReference type="EMBL" id="BOMV01000034">
    <property type="protein sequence ID" value="GIE95583.1"/>
    <property type="molecule type" value="Genomic_DNA"/>
</dbReference>
<evidence type="ECO:0000313" key="2">
    <source>
        <dbReference type="EMBL" id="GIE95583.1"/>
    </source>
</evidence>
<sequence>MSNSAETIRQSVRNAFLAEVSEDFVLQFLAEIRANMRDAEKRSRRTTGLMVVLAAAFELINRGDLFLVPVGDPFGQAMRDARFRRRNTFLSVAAWLRFPLFVMVPPAGAMAFEVYAFVQLFGRDDISLASALVAAAITAVLLTLAGARVLDESPHGGGPWRTRQSSARAGQ</sequence>
<dbReference type="Proteomes" id="UP000636960">
    <property type="component" value="Unassembled WGS sequence"/>
</dbReference>
<gene>
    <name evidence="2" type="ORF">Ari01nite_30480</name>
</gene>
<dbReference type="AlphaFoldDB" id="A0A919JYU1"/>
<organism evidence="2 3">
    <name type="scientific">Paractinoplanes rishiriensis</name>
    <dbReference type="NCBI Taxonomy" id="1050105"/>
    <lineage>
        <taxon>Bacteria</taxon>
        <taxon>Bacillati</taxon>
        <taxon>Actinomycetota</taxon>
        <taxon>Actinomycetes</taxon>
        <taxon>Micromonosporales</taxon>
        <taxon>Micromonosporaceae</taxon>
        <taxon>Paractinoplanes</taxon>
    </lineage>
</organism>
<keyword evidence="3" id="KW-1185">Reference proteome</keyword>
<evidence type="ECO:0000313" key="3">
    <source>
        <dbReference type="Proteomes" id="UP000636960"/>
    </source>
</evidence>
<comment type="caution">
    <text evidence="2">The sequence shown here is derived from an EMBL/GenBank/DDBJ whole genome shotgun (WGS) entry which is preliminary data.</text>
</comment>
<keyword evidence="1" id="KW-0472">Membrane</keyword>
<keyword evidence="1" id="KW-0812">Transmembrane</keyword>
<evidence type="ECO:0000256" key="1">
    <source>
        <dbReference type="SAM" id="Phobius"/>
    </source>
</evidence>
<name>A0A919JYU1_9ACTN</name>
<accession>A0A919JYU1</accession>
<protein>
    <submittedName>
        <fullName evidence="2">Uncharacterized protein</fullName>
    </submittedName>
</protein>
<keyword evidence="1" id="KW-1133">Transmembrane helix</keyword>
<reference evidence="2" key="1">
    <citation type="submission" date="2021-01" db="EMBL/GenBank/DDBJ databases">
        <title>Whole genome shotgun sequence of Actinoplanes rishiriensis NBRC 108556.</title>
        <authorList>
            <person name="Komaki H."/>
            <person name="Tamura T."/>
        </authorList>
    </citation>
    <scope>NUCLEOTIDE SEQUENCE</scope>
    <source>
        <strain evidence="2">NBRC 108556</strain>
    </source>
</reference>
<feature type="transmembrane region" description="Helical" evidence="1">
    <location>
        <begin position="128"/>
        <end position="150"/>
    </location>
</feature>
<proteinExistence type="predicted"/>
<feature type="transmembrane region" description="Helical" evidence="1">
    <location>
        <begin position="88"/>
        <end position="108"/>
    </location>
</feature>
<dbReference type="RefSeq" id="WP_203781878.1">
    <property type="nucleotide sequence ID" value="NZ_BOMV01000034.1"/>
</dbReference>